<keyword evidence="3" id="KW-1185">Reference proteome</keyword>
<feature type="region of interest" description="Disordered" evidence="1">
    <location>
        <begin position="125"/>
        <end position="165"/>
    </location>
</feature>
<dbReference type="Proteomes" id="UP000762676">
    <property type="component" value="Unassembled WGS sequence"/>
</dbReference>
<dbReference type="AlphaFoldDB" id="A0AAV4IM08"/>
<feature type="compositionally biased region" description="Polar residues" evidence="1">
    <location>
        <begin position="73"/>
        <end position="82"/>
    </location>
</feature>
<sequence length="215" mass="23483">MDVMESNPLEQQLQENSRDEPLAPQASNQPEGVKQELGSPPRSEEPCVTIKQELQPDVEVKQESQESSTQSTGTKPSANTATEEVNLVVKEEIKEEEHKEQEVPKMPLTNRLNTITTAIVREVIPVCQDDPSSPWDVDSNPTPELSRTPTPEPIPSFTPVMSASAGSVAADTQNIKAYESEDPMPPVLVAEGLVKKEDDGQVMKSIKDETGNVPT</sequence>
<name>A0AAV4IM08_9GAST</name>
<evidence type="ECO:0000256" key="1">
    <source>
        <dbReference type="SAM" id="MobiDB-lite"/>
    </source>
</evidence>
<reference evidence="2 3" key="1">
    <citation type="journal article" date="2021" name="Elife">
        <title>Chloroplast acquisition without the gene transfer in kleptoplastic sea slugs, Plakobranchus ocellatus.</title>
        <authorList>
            <person name="Maeda T."/>
            <person name="Takahashi S."/>
            <person name="Yoshida T."/>
            <person name="Shimamura S."/>
            <person name="Takaki Y."/>
            <person name="Nagai Y."/>
            <person name="Toyoda A."/>
            <person name="Suzuki Y."/>
            <person name="Arimoto A."/>
            <person name="Ishii H."/>
            <person name="Satoh N."/>
            <person name="Nishiyama T."/>
            <person name="Hasebe M."/>
            <person name="Maruyama T."/>
            <person name="Minagawa J."/>
            <person name="Obokata J."/>
            <person name="Shigenobu S."/>
        </authorList>
    </citation>
    <scope>NUCLEOTIDE SEQUENCE [LARGE SCALE GENOMIC DNA]</scope>
</reference>
<feature type="compositionally biased region" description="Polar residues" evidence="1">
    <location>
        <begin position="139"/>
        <end position="149"/>
    </location>
</feature>
<dbReference type="EMBL" id="BMAT01002665">
    <property type="protein sequence ID" value="GFS11282.1"/>
    <property type="molecule type" value="Genomic_DNA"/>
</dbReference>
<organism evidence="2 3">
    <name type="scientific">Elysia marginata</name>
    <dbReference type="NCBI Taxonomy" id="1093978"/>
    <lineage>
        <taxon>Eukaryota</taxon>
        <taxon>Metazoa</taxon>
        <taxon>Spiralia</taxon>
        <taxon>Lophotrochozoa</taxon>
        <taxon>Mollusca</taxon>
        <taxon>Gastropoda</taxon>
        <taxon>Heterobranchia</taxon>
        <taxon>Euthyneura</taxon>
        <taxon>Panpulmonata</taxon>
        <taxon>Sacoglossa</taxon>
        <taxon>Placobranchoidea</taxon>
        <taxon>Plakobranchidae</taxon>
        <taxon>Elysia</taxon>
    </lineage>
</organism>
<evidence type="ECO:0000313" key="2">
    <source>
        <dbReference type="EMBL" id="GFS11282.1"/>
    </source>
</evidence>
<accession>A0AAV4IM08</accession>
<comment type="caution">
    <text evidence="2">The sequence shown here is derived from an EMBL/GenBank/DDBJ whole genome shotgun (WGS) entry which is preliminary data.</text>
</comment>
<feature type="region of interest" description="Disordered" evidence="1">
    <location>
        <begin position="1"/>
        <end position="85"/>
    </location>
</feature>
<proteinExistence type="predicted"/>
<protein>
    <submittedName>
        <fullName evidence="2">Uncharacterized protein</fullName>
    </submittedName>
</protein>
<gene>
    <name evidence="2" type="ORF">ElyMa_001343800</name>
</gene>
<evidence type="ECO:0000313" key="3">
    <source>
        <dbReference type="Proteomes" id="UP000762676"/>
    </source>
</evidence>